<feature type="region of interest" description="Disordered" evidence="1">
    <location>
        <begin position="13"/>
        <end position="114"/>
    </location>
</feature>
<keyword evidence="3" id="KW-1185">Reference proteome</keyword>
<feature type="compositionally biased region" description="Low complexity" evidence="1">
    <location>
        <begin position="57"/>
        <end position="72"/>
    </location>
</feature>
<sequence length="114" mass="12845">MCNVTAALIVTKKKKNSPSFRDLLDFTDQDHYQSRMDQNQNPEHHADNPVKREESDSPSATTDTQSTTPTTQLLKEKNQTQPLLPPIHRNKQEEKASNVTVVSAVTKPSPHQNI</sequence>
<proteinExistence type="predicted"/>
<evidence type="ECO:0000313" key="3">
    <source>
        <dbReference type="Proteomes" id="UP001314229"/>
    </source>
</evidence>
<gene>
    <name evidence="2" type="ORF">FSCOSCO3_A020528</name>
</gene>
<reference evidence="2 3" key="1">
    <citation type="submission" date="2024-01" db="EMBL/GenBank/DDBJ databases">
        <authorList>
            <person name="Alioto T."/>
            <person name="Alioto T."/>
            <person name="Gomez Garrido J."/>
        </authorList>
    </citation>
    <scope>NUCLEOTIDE SEQUENCE [LARGE SCALE GENOMIC DNA]</scope>
</reference>
<feature type="compositionally biased region" description="Basic and acidic residues" evidence="1">
    <location>
        <begin position="42"/>
        <end position="55"/>
    </location>
</feature>
<evidence type="ECO:0000256" key="1">
    <source>
        <dbReference type="SAM" id="MobiDB-lite"/>
    </source>
</evidence>
<evidence type="ECO:0000313" key="2">
    <source>
        <dbReference type="EMBL" id="CAK6982422.1"/>
    </source>
</evidence>
<comment type="caution">
    <text evidence="2">The sequence shown here is derived from an EMBL/GenBank/DDBJ whole genome shotgun (WGS) entry which is preliminary data.</text>
</comment>
<dbReference type="Proteomes" id="UP001314229">
    <property type="component" value="Unassembled WGS sequence"/>
</dbReference>
<organism evidence="2 3">
    <name type="scientific">Scomber scombrus</name>
    <name type="common">Atlantic mackerel</name>
    <name type="synonym">Scomber vernalis</name>
    <dbReference type="NCBI Taxonomy" id="13677"/>
    <lineage>
        <taxon>Eukaryota</taxon>
        <taxon>Metazoa</taxon>
        <taxon>Chordata</taxon>
        <taxon>Craniata</taxon>
        <taxon>Vertebrata</taxon>
        <taxon>Euteleostomi</taxon>
        <taxon>Actinopterygii</taxon>
        <taxon>Neopterygii</taxon>
        <taxon>Teleostei</taxon>
        <taxon>Neoteleostei</taxon>
        <taxon>Acanthomorphata</taxon>
        <taxon>Pelagiaria</taxon>
        <taxon>Scombriformes</taxon>
        <taxon>Scombridae</taxon>
        <taxon>Scomber</taxon>
    </lineage>
</organism>
<name>A0AAV1QDC5_SCOSC</name>
<feature type="compositionally biased region" description="Basic and acidic residues" evidence="1">
    <location>
        <begin position="22"/>
        <end position="34"/>
    </location>
</feature>
<accession>A0AAV1QDC5</accession>
<dbReference type="AlphaFoldDB" id="A0AAV1QDC5"/>
<protein>
    <submittedName>
        <fullName evidence="2">Uncharacterized protein DDB_G0287625-like isoform X5</fullName>
    </submittedName>
</protein>
<dbReference type="EMBL" id="CAWUFR010001015">
    <property type="protein sequence ID" value="CAK6982422.1"/>
    <property type="molecule type" value="Genomic_DNA"/>
</dbReference>